<keyword evidence="7" id="KW-0418">Kinase</keyword>
<dbReference type="Ensembl" id="ENSEBUT00000022842.1">
    <property type="protein sequence ID" value="ENSEBUP00000022266.1"/>
    <property type="gene ID" value="ENSEBUG00000013719.1"/>
</dbReference>
<keyword evidence="3" id="KW-0723">Serine/threonine-protein kinase</keyword>
<dbReference type="InterPro" id="IPR050629">
    <property type="entry name" value="STE20/SPS1-PAK"/>
</dbReference>
<dbReference type="SMART" id="SM00220">
    <property type="entry name" value="S_TKc"/>
    <property type="match status" value="1"/>
</dbReference>
<feature type="domain" description="Protein kinase" evidence="11">
    <location>
        <begin position="1"/>
        <end position="184"/>
    </location>
</feature>
<dbReference type="GeneTree" id="ENSGT00940000155483"/>
<dbReference type="PANTHER" id="PTHR48012">
    <property type="entry name" value="STERILE20-LIKE KINASE, ISOFORM B-RELATED"/>
    <property type="match status" value="1"/>
</dbReference>
<evidence type="ECO:0000256" key="3">
    <source>
        <dbReference type="ARBA" id="ARBA00022527"/>
    </source>
</evidence>
<dbReference type="PROSITE" id="PS50011">
    <property type="entry name" value="PROTEIN_KINASE_DOM"/>
    <property type="match status" value="1"/>
</dbReference>
<keyword evidence="13" id="KW-1185">Reference proteome</keyword>
<keyword evidence="4" id="KW-0597">Phosphoprotein</keyword>
<name>A0A8C4WZT2_EPTBU</name>
<organism evidence="12 13">
    <name type="scientific">Eptatretus burgeri</name>
    <name type="common">Inshore hagfish</name>
    <dbReference type="NCBI Taxonomy" id="7764"/>
    <lineage>
        <taxon>Eukaryota</taxon>
        <taxon>Metazoa</taxon>
        <taxon>Chordata</taxon>
        <taxon>Craniata</taxon>
        <taxon>Vertebrata</taxon>
        <taxon>Cyclostomata</taxon>
        <taxon>Myxini</taxon>
        <taxon>Myxiniformes</taxon>
        <taxon>Myxinidae</taxon>
        <taxon>Eptatretinae</taxon>
        <taxon>Eptatretus</taxon>
    </lineage>
</organism>
<dbReference type="PANTHER" id="PTHR48012:SF18">
    <property type="entry name" value="HAPPYHOUR, ISOFORM A"/>
    <property type="match status" value="1"/>
</dbReference>
<dbReference type="InterPro" id="IPR001180">
    <property type="entry name" value="CNH_dom"/>
</dbReference>
<proteinExistence type="inferred from homology"/>
<evidence type="ECO:0000313" key="12">
    <source>
        <dbReference type="Ensembl" id="ENSEBUP00000022266.1"/>
    </source>
</evidence>
<dbReference type="Pfam" id="PF00780">
    <property type="entry name" value="CNH"/>
    <property type="match status" value="1"/>
</dbReference>
<dbReference type="PIRSF" id="PIRSF038172">
    <property type="entry name" value="MAPKKKK"/>
    <property type="match status" value="1"/>
</dbReference>
<protein>
    <submittedName>
        <fullName evidence="12">Mitogen-activated protein kinase kinase kinase kinase 3a</fullName>
    </submittedName>
</protein>
<dbReference type="Ensembl" id="ENSEBUT00000022887.1">
    <property type="protein sequence ID" value="ENSEBUP00000022311.1"/>
    <property type="gene ID" value="ENSEBUG00000013719.1"/>
</dbReference>
<feature type="active site" description="Proton acceptor" evidence="9">
    <location>
        <position position="47"/>
    </location>
</feature>
<evidence type="ECO:0000259" key="11">
    <source>
        <dbReference type="PROSITE" id="PS50011"/>
    </source>
</evidence>
<accession>A0A8C4WZT2</accession>
<evidence type="ECO:0000256" key="10">
    <source>
        <dbReference type="SAM" id="MobiDB-lite"/>
    </source>
</evidence>
<evidence type="ECO:0000256" key="2">
    <source>
        <dbReference type="ARBA" id="ARBA00008874"/>
    </source>
</evidence>
<dbReference type="FunFam" id="1.10.510.10:FF:000421">
    <property type="entry name" value="Serine/threonine-protein kinase PAK 6"/>
    <property type="match status" value="1"/>
</dbReference>
<dbReference type="GO" id="GO:0005524">
    <property type="term" value="F:ATP binding"/>
    <property type="evidence" value="ECO:0007669"/>
    <property type="project" value="UniProtKB-KW"/>
</dbReference>
<reference evidence="12" key="1">
    <citation type="submission" date="2025-05" db="UniProtKB">
        <authorList>
            <consortium name="Ensembl"/>
        </authorList>
    </citation>
    <scope>IDENTIFICATION</scope>
</reference>
<evidence type="ECO:0000256" key="6">
    <source>
        <dbReference type="ARBA" id="ARBA00022741"/>
    </source>
</evidence>
<keyword evidence="8" id="KW-0067">ATP-binding</keyword>
<evidence type="ECO:0000256" key="8">
    <source>
        <dbReference type="ARBA" id="ARBA00022840"/>
    </source>
</evidence>
<dbReference type="GO" id="GO:0005737">
    <property type="term" value="C:cytoplasm"/>
    <property type="evidence" value="ECO:0007669"/>
    <property type="project" value="TreeGrafter"/>
</dbReference>
<dbReference type="Gene3D" id="1.10.510.10">
    <property type="entry name" value="Transferase(Phosphotransferase) domain 1"/>
    <property type="match status" value="1"/>
</dbReference>
<dbReference type="InterPro" id="IPR011009">
    <property type="entry name" value="Kinase-like_dom_sf"/>
</dbReference>
<dbReference type="SUPFAM" id="SSF56112">
    <property type="entry name" value="Protein kinase-like (PK-like)"/>
    <property type="match status" value="1"/>
</dbReference>
<evidence type="ECO:0000256" key="1">
    <source>
        <dbReference type="ARBA" id="ARBA00001946"/>
    </source>
</evidence>
<keyword evidence="6" id="KW-0547">Nucleotide-binding</keyword>
<dbReference type="GO" id="GO:0008349">
    <property type="term" value="F:MAP kinase kinase kinase kinase activity"/>
    <property type="evidence" value="ECO:0007669"/>
    <property type="project" value="InterPro"/>
</dbReference>
<sequence length="606" mass="67525">MEFCGGGSVQDIYQATGPLTEQQISYICRETLQGLAYLHSNGKIHRDIKGANILLKDQGDVKLADFGVSAQITATMAKRKSFIGTPYWMAPEVAAVERKGGYNELCDVWAMGITAIELAELQPPLYDLHPMRALFLMSKSSFPPPKLKDKQKWSPMFHSFVKIALTKNPKKRPTAEKLLMHPFCQQTLPHSIPMELLQRCSDLEPIPPAPDPDEEDVETDISVPQRIRSNKRTRAERTLSELNFNQMKFELPLRKETEPFTETESLSSSLLWMHFSSTKNNPSQGVGSDNEDESCLSVRSTIAFTPSHKPCVPENLCKEPEEEGASITPAQPDTSFVSELTISGTEKQGNEPATPDLLKHGSQDSSMFQGLPGREIETVESSYDGSEEEKISFPPGKDGCTSETWCHGLPPTPEVHMGACFSKVFNGCPLHIHCATSWVHPDTRDQHIILGADEGIYTLNLNELHEATMEQLYPRKCVWLYVLNNVLVTISGKARQLCSHSLLGLFEQARRDQRLSIHIPTPRLPQRMLPRRFAVSTKIPNTKGCQKGSVVRNPYTGCKFPLWGPPNRCRSAAVVRASAEVYACQVCRGYPAQAIPCLRASYCARA</sequence>
<dbReference type="InterPro" id="IPR021160">
    <property type="entry name" value="MAPKKKK"/>
</dbReference>
<evidence type="ECO:0000256" key="7">
    <source>
        <dbReference type="ARBA" id="ARBA00022777"/>
    </source>
</evidence>
<comment type="cofactor">
    <cofactor evidence="1">
        <name>Mg(2+)</name>
        <dbReference type="ChEBI" id="CHEBI:18420"/>
    </cofactor>
</comment>
<dbReference type="Pfam" id="PF00069">
    <property type="entry name" value="Pkinase"/>
    <property type="match status" value="1"/>
</dbReference>
<dbReference type="InterPro" id="IPR000719">
    <property type="entry name" value="Prot_kinase_dom"/>
</dbReference>
<dbReference type="AlphaFoldDB" id="A0A8C4WZT2"/>
<comment type="similarity">
    <text evidence="2">Belongs to the protein kinase superfamily. STE Ser/Thr protein kinase family. STE20 subfamily.</text>
</comment>
<evidence type="ECO:0000313" key="13">
    <source>
        <dbReference type="Proteomes" id="UP000694388"/>
    </source>
</evidence>
<keyword evidence="5" id="KW-0808">Transferase</keyword>
<evidence type="ECO:0000256" key="5">
    <source>
        <dbReference type="ARBA" id="ARBA00022679"/>
    </source>
</evidence>
<feature type="region of interest" description="Disordered" evidence="10">
    <location>
        <begin position="346"/>
        <end position="371"/>
    </location>
</feature>
<dbReference type="Proteomes" id="UP000694388">
    <property type="component" value="Unplaced"/>
</dbReference>
<evidence type="ECO:0000256" key="4">
    <source>
        <dbReference type="ARBA" id="ARBA00022553"/>
    </source>
</evidence>
<evidence type="ECO:0000256" key="9">
    <source>
        <dbReference type="PIRSR" id="PIRSR038172-1"/>
    </source>
</evidence>